<dbReference type="OrthoDB" id="10477491at2759"/>
<dbReference type="AlphaFoldDB" id="A0A367LR51"/>
<proteinExistence type="predicted"/>
<evidence type="ECO:0000313" key="2">
    <source>
        <dbReference type="EMBL" id="RCI16867.1"/>
    </source>
</evidence>
<protein>
    <submittedName>
        <fullName evidence="2">Uncharacterized protein</fullName>
    </submittedName>
</protein>
<comment type="caution">
    <text evidence="2">The sequence shown here is derived from an EMBL/GenBank/DDBJ whole genome shotgun (WGS) entry which is preliminary data.</text>
</comment>
<feature type="transmembrane region" description="Helical" evidence="1">
    <location>
        <begin position="385"/>
        <end position="413"/>
    </location>
</feature>
<accession>A0A367LR51</accession>
<keyword evidence="1" id="KW-1133">Transmembrane helix</keyword>
<keyword evidence="1" id="KW-0812">Transmembrane</keyword>
<dbReference type="Proteomes" id="UP000253664">
    <property type="component" value="Unassembled WGS sequence"/>
</dbReference>
<evidence type="ECO:0000313" key="3">
    <source>
        <dbReference type="Proteomes" id="UP000253664"/>
    </source>
</evidence>
<dbReference type="EMBL" id="LKCN02000001">
    <property type="protein sequence ID" value="RCI16867.1"/>
    <property type="molecule type" value="Genomic_DNA"/>
</dbReference>
<keyword evidence="1" id="KW-0472">Membrane</keyword>
<evidence type="ECO:0000256" key="1">
    <source>
        <dbReference type="SAM" id="Phobius"/>
    </source>
</evidence>
<reference evidence="2 3" key="1">
    <citation type="journal article" date="2015" name="BMC Genomics">
        <title>Insights from the genome of Ophiocordyceps polyrhachis-furcata to pathogenicity and host specificity in insect fungi.</title>
        <authorList>
            <person name="Wichadakul D."/>
            <person name="Kobmoo N."/>
            <person name="Ingsriswang S."/>
            <person name="Tangphatsornruang S."/>
            <person name="Chantasingh D."/>
            <person name="Luangsa-ard J.J."/>
            <person name="Eurwilaichitr L."/>
        </authorList>
    </citation>
    <scope>NUCLEOTIDE SEQUENCE [LARGE SCALE GENOMIC DNA]</scope>
    <source>
        <strain evidence="2 3">BCC 54312</strain>
    </source>
</reference>
<gene>
    <name evidence="2" type="ORF">L249_1916</name>
</gene>
<sequence length="427" mass="48674">MSVWVHTLIFTTMAGLQAPITLIGSWVFPPGAVTDIYYIRMKHLPYGIDADQLLSHVAKAWHAKDTKQVCVFKQHSTGWVQVLGHDDFRTLFSCVSNCSVPDLGRKTHGHYLLADDGRRMGDKDVRIHSINESTDILLPIPEDDTPHSHFAMYSSAEMLMQASCTVSPYVARSVRHFPATSCDHEYDNDEVIICNDCLAELEERRWQLFAATDGGDDHDGRKLCRRHERRECKLCNRPRGYGRRENGMRYLRARANENIAVHTYVFLLGRYHGHWTNRTQPPPFSPARRRWRERVMFLETGGEYTMLPSPDRQIIDPCPRDKKLSVGLQKGGKGWFVSMARACFGGRRVTCSMGLTNIMKIRWDGWIGVRERTARGRGGEEGDSIISIISSIIISIIINSIIISIIISIVSIINRRQHLRAEQSRAE</sequence>
<name>A0A367LR51_9HYPO</name>
<organism evidence="2 3">
    <name type="scientific">Ophiocordyceps polyrhachis-furcata BCC 54312</name>
    <dbReference type="NCBI Taxonomy" id="1330021"/>
    <lineage>
        <taxon>Eukaryota</taxon>
        <taxon>Fungi</taxon>
        <taxon>Dikarya</taxon>
        <taxon>Ascomycota</taxon>
        <taxon>Pezizomycotina</taxon>
        <taxon>Sordariomycetes</taxon>
        <taxon>Hypocreomycetidae</taxon>
        <taxon>Hypocreales</taxon>
        <taxon>Ophiocordycipitaceae</taxon>
        <taxon>Ophiocordyceps</taxon>
    </lineage>
</organism>
<keyword evidence="3" id="KW-1185">Reference proteome</keyword>